<protein>
    <submittedName>
        <fullName evidence="4">AarF/UbiB family protein</fullName>
    </submittedName>
</protein>
<keyword evidence="5" id="KW-1185">Reference proteome</keyword>
<evidence type="ECO:0000313" key="5">
    <source>
        <dbReference type="Proteomes" id="UP001597044"/>
    </source>
</evidence>
<dbReference type="Proteomes" id="UP001597044">
    <property type="component" value="Unassembled WGS sequence"/>
</dbReference>
<keyword evidence="2" id="KW-0472">Membrane</keyword>
<dbReference type="Pfam" id="PF03109">
    <property type="entry name" value="ABC1"/>
    <property type="match status" value="1"/>
</dbReference>
<accession>A0ABW3HGF8</accession>
<evidence type="ECO:0000256" key="1">
    <source>
        <dbReference type="ARBA" id="ARBA00009670"/>
    </source>
</evidence>
<gene>
    <name evidence="4" type="ORF">ACFQ0F_07860</name>
</gene>
<evidence type="ECO:0000256" key="2">
    <source>
        <dbReference type="SAM" id="Phobius"/>
    </source>
</evidence>
<dbReference type="PANTHER" id="PTHR10566:SF113">
    <property type="entry name" value="PROTEIN ACTIVITY OF BC1 COMPLEX KINASE 7, CHLOROPLASTIC"/>
    <property type="match status" value="1"/>
</dbReference>
<name>A0ABW3HGF8_9GAMM</name>
<sequence>MMRHLPRLLVLWSVFARYRLDTLLPPPPSLLAHLAIIAFRLHPAWWFAGAQAQQPERIRLAFEELGPLFIKLGQLISTRRDLLPPAVLDELTKLQENVPPFAVIEAKAIVERELGLSLNEAFARFDDEPLAAASIAQVHTAALRDGREVIVKILRPGVADRIRTDMALLKSLAEIAERRLDLRVIPLTRIVNDYERTLLDETDLALEADNTRQLRANFVNSPLFYVPEIYEANGSREIMIAERIEGVPINDHATFDRLGIDRERLAEKGLTIFFTQVFRDNFFHADMHPGNVYVETANPSDPRFIGLDCAIVGTLPSEDQLTIAQILLSLIQRDFGQLVRVAATAGWIPAGAPLDVISREVRRLVEPVLSKPIDQVQLAPILAGLLDMSRVHGLHIPPQLVLLLKTLIHVEGLGRELYPALDIWSLAKPLLTQWMNDRIGPKALLKRVKEDTPILLAGLPELPQLIFDALSQQRLQGQWQRRQLDALTALQADLRVGRRQDFIAWFGVIGGGLMALASADALPWSAPPALLGWSIAVIVVSALWRVTRA</sequence>
<feature type="domain" description="ABC1 atypical kinase-like" evidence="3">
    <location>
        <begin position="93"/>
        <end position="340"/>
    </location>
</feature>
<dbReference type="SUPFAM" id="SSF56112">
    <property type="entry name" value="Protein kinase-like (PK-like)"/>
    <property type="match status" value="1"/>
</dbReference>
<keyword evidence="2" id="KW-0812">Transmembrane</keyword>
<keyword evidence="2" id="KW-1133">Transmembrane helix</keyword>
<evidence type="ECO:0000313" key="4">
    <source>
        <dbReference type="EMBL" id="MFD0950299.1"/>
    </source>
</evidence>
<comment type="similarity">
    <text evidence="1">Belongs to the protein kinase superfamily. ADCK protein kinase family.</text>
</comment>
<dbReference type="InterPro" id="IPR050154">
    <property type="entry name" value="UbiB_kinase"/>
</dbReference>
<evidence type="ECO:0000259" key="3">
    <source>
        <dbReference type="Pfam" id="PF03109"/>
    </source>
</evidence>
<dbReference type="PANTHER" id="PTHR10566">
    <property type="entry name" value="CHAPERONE-ACTIVITY OF BC1 COMPLEX CABC1 -RELATED"/>
    <property type="match status" value="1"/>
</dbReference>
<comment type="caution">
    <text evidence="4">The sequence shown here is derived from an EMBL/GenBank/DDBJ whole genome shotgun (WGS) entry which is preliminary data.</text>
</comment>
<feature type="transmembrane region" description="Helical" evidence="2">
    <location>
        <begin position="530"/>
        <end position="547"/>
    </location>
</feature>
<feature type="transmembrane region" description="Helical" evidence="2">
    <location>
        <begin position="502"/>
        <end position="524"/>
    </location>
</feature>
<dbReference type="RefSeq" id="WP_340675474.1">
    <property type="nucleotide sequence ID" value="NZ_JBHTIT010000001.1"/>
</dbReference>
<dbReference type="InterPro" id="IPR011009">
    <property type="entry name" value="Kinase-like_dom_sf"/>
</dbReference>
<reference evidence="5" key="1">
    <citation type="journal article" date="2019" name="Int. J. Syst. Evol. Microbiol.">
        <title>The Global Catalogue of Microorganisms (GCM) 10K type strain sequencing project: providing services to taxonomists for standard genome sequencing and annotation.</title>
        <authorList>
            <consortium name="The Broad Institute Genomics Platform"/>
            <consortium name="The Broad Institute Genome Sequencing Center for Infectious Disease"/>
            <person name="Wu L."/>
            <person name="Ma J."/>
        </authorList>
    </citation>
    <scope>NUCLEOTIDE SEQUENCE [LARGE SCALE GENOMIC DNA]</scope>
    <source>
        <strain evidence="5">CCUG 63419</strain>
    </source>
</reference>
<dbReference type="InterPro" id="IPR004147">
    <property type="entry name" value="ABC1_dom"/>
</dbReference>
<dbReference type="EMBL" id="JBHTIT010000001">
    <property type="protein sequence ID" value="MFD0950299.1"/>
    <property type="molecule type" value="Genomic_DNA"/>
</dbReference>
<proteinExistence type="inferred from homology"/>
<organism evidence="4 5">
    <name type="scientific">Paraperlucidibaca wandonensis</name>
    <dbReference type="NCBI Taxonomy" id="1268273"/>
    <lineage>
        <taxon>Bacteria</taxon>
        <taxon>Pseudomonadati</taxon>
        <taxon>Pseudomonadota</taxon>
        <taxon>Gammaproteobacteria</taxon>
        <taxon>Moraxellales</taxon>
        <taxon>Moraxellaceae</taxon>
        <taxon>Paraperlucidibaca</taxon>
    </lineage>
</organism>